<evidence type="ECO:0000259" key="4">
    <source>
        <dbReference type="Pfam" id="PF00135"/>
    </source>
</evidence>
<accession>A0ABX8U6W9</accession>
<keyword evidence="2 3" id="KW-0378">Hydrolase</keyword>
<evidence type="ECO:0000256" key="2">
    <source>
        <dbReference type="ARBA" id="ARBA00022801"/>
    </source>
</evidence>
<protein>
    <recommendedName>
        <fullName evidence="3">Carboxylic ester hydrolase</fullName>
        <ecNumber evidence="3">3.1.1.-</ecNumber>
    </recommendedName>
</protein>
<dbReference type="InterPro" id="IPR029058">
    <property type="entry name" value="AB_hydrolase_fold"/>
</dbReference>
<evidence type="ECO:0000256" key="1">
    <source>
        <dbReference type="ARBA" id="ARBA00005964"/>
    </source>
</evidence>
<dbReference type="Gene3D" id="3.40.50.1820">
    <property type="entry name" value="alpha/beta hydrolase"/>
    <property type="match status" value="1"/>
</dbReference>
<gene>
    <name evidence="5" type="ORF">Nocox_25290</name>
</gene>
<dbReference type="PANTHER" id="PTHR11559">
    <property type="entry name" value="CARBOXYLESTERASE"/>
    <property type="match status" value="1"/>
</dbReference>
<reference evidence="5 6" key="1">
    <citation type="journal article" date="2021" name="ACS Chem. Biol.">
        <title>Genomic-Led Discovery of a Novel Glycopeptide Antibiotic by Nonomuraea coxensis DSM 45129.</title>
        <authorList>
            <person name="Yushchuk O."/>
            <person name="Vior N.M."/>
            <person name="Andreo-Vidal A."/>
            <person name="Berini F."/>
            <person name="Ruckert C."/>
            <person name="Busche T."/>
            <person name="Binda E."/>
            <person name="Kalinowski J."/>
            <person name="Truman A.W."/>
            <person name="Marinelli F."/>
        </authorList>
    </citation>
    <scope>NUCLEOTIDE SEQUENCE [LARGE SCALE GENOMIC DNA]</scope>
    <source>
        <strain evidence="5 6">DSM 45129</strain>
    </source>
</reference>
<keyword evidence="6" id="KW-1185">Reference proteome</keyword>
<dbReference type="EC" id="3.1.1.-" evidence="3"/>
<sequence length="482" mass="49682">MQASHGGPERAAVIVKTAQGSVRGLTREGVASFLGIPYAAAPEGPLRFRPPAPPPAWDGVRDAVAYGAAPPQLPPAPGVPPIWRSGDGLACLNLNVWSPDPAGAGLPVMVWFYGGAWQVGATAMPQYDGAVLARSGVVVVTVDYRVGFEGFGHLPGVPDNRGLRDQLAALEWVRGNIAGFGGDPGNVTVFGQSAGAASIALLTAAPAAAGLFRRAIAQSIPAGLRTRAEAGRVTGALAAAAGVPATYEGLAGLPPEAVLAARDVTGAGGSPFGPVVDGDLVTGPPWAGMAGAGARAVELVCGFTHEEYRGLAPGGPPAGVDPATAAASFGLDADAVPTYGLAHPGAGDAELFTVLMSDALVRMPTTWTAEAHARAGGRTWLYDFTWKGPALGAAHGVDVPFTFGDGRSRFAARLLGSPPPAGFAELSERVRRAWTSFAATGDPGWPRFDLDQRRTRLWDLPPADVPYPLTDFRRIWGRPPRR</sequence>
<dbReference type="InterPro" id="IPR019826">
    <property type="entry name" value="Carboxylesterase_B_AS"/>
</dbReference>
<dbReference type="EMBL" id="CP068985">
    <property type="protein sequence ID" value="QYC42661.1"/>
    <property type="molecule type" value="Genomic_DNA"/>
</dbReference>
<dbReference type="PROSITE" id="PS00122">
    <property type="entry name" value="CARBOXYLESTERASE_B_1"/>
    <property type="match status" value="1"/>
</dbReference>
<dbReference type="InterPro" id="IPR000997">
    <property type="entry name" value="Cholinesterase"/>
</dbReference>
<dbReference type="SUPFAM" id="SSF53474">
    <property type="entry name" value="alpha/beta-Hydrolases"/>
    <property type="match status" value="1"/>
</dbReference>
<dbReference type="Pfam" id="PF00135">
    <property type="entry name" value="COesterase"/>
    <property type="match status" value="2"/>
</dbReference>
<organism evidence="5 6">
    <name type="scientific">Nonomuraea coxensis DSM 45129</name>
    <dbReference type="NCBI Taxonomy" id="1122611"/>
    <lineage>
        <taxon>Bacteria</taxon>
        <taxon>Bacillati</taxon>
        <taxon>Actinomycetota</taxon>
        <taxon>Actinomycetes</taxon>
        <taxon>Streptosporangiales</taxon>
        <taxon>Streptosporangiaceae</taxon>
        <taxon>Nonomuraea</taxon>
    </lineage>
</organism>
<comment type="similarity">
    <text evidence="1 3">Belongs to the type-B carboxylesterase/lipase family.</text>
</comment>
<dbReference type="RefSeq" id="WP_020541017.1">
    <property type="nucleotide sequence ID" value="NZ_CP068985.1"/>
</dbReference>
<dbReference type="InterPro" id="IPR050309">
    <property type="entry name" value="Type-B_Carboxylest/Lipase"/>
</dbReference>
<name>A0ABX8U6W9_9ACTN</name>
<evidence type="ECO:0000313" key="6">
    <source>
        <dbReference type="Proteomes" id="UP000824681"/>
    </source>
</evidence>
<dbReference type="PRINTS" id="PR00878">
    <property type="entry name" value="CHOLNESTRASE"/>
</dbReference>
<feature type="domain" description="Carboxylesterase type B" evidence="4">
    <location>
        <begin position="13"/>
        <end position="312"/>
    </location>
</feature>
<evidence type="ECO:0000256" key="3">
    <source>
        <dbReference type="RuleBase" id="RU361235"/>
    </source>
</evidence>
<dbReference type="GO" id="GO:0106435">
    <property type="term" value="F:carboxylesterase activity"/>
    <property type="evidence" value="ECO:0007669"/>
    <property type="project" value="UniProtKB-EC"/>
</dbReference>
<dbReference type="Proteomes" id="UP000824681">
    <property type="component" value="Chromosome"/>
</dbReference>
<evidence type="ECO:0000313" key="5">
    <source>
        <dbReference type="EMBL" id="QYC42661.1"/>
    </source>
</evidence>
<proteinExistence type="inferred from homology"/>
<feature type="domain" description="Carboxylesterase type B" evidence="4">
    <location>
        <begin position="353"/>
        <end position="444"/>
    </location>
</feature>
<dbReference type="InterPro" id="IPR002018">
    <property type="entry name" value="CarbesteraseB"/>
</dbReference>